<gene>
    <name evidence="5" type="ORF">L203_105401</name>
</gene>
<dbReference type="KEGG" id="cdep:91089610"/>
<dbReference type="GO" id="GO:0016251">
    <property type="term" value="F:RNA polymerase II general transcription initiation factor activity"/>
    <property type="evidence" value="ECO:0007669"/>
    <property type="project" value="TreeGrafter"/>
</dbReference>
<evidence type="ECO:0000259" key="4">
    <source>
        <dbReference type="Pfam" id="PF00808"/>
    </source>
</evidence>
<reference evidence="5" key="2">
    <citation type="journal article" date="2022" name="Elife">
        <title>Obligate sexual reproduction of a homothallic fungus closely related to the Cryptococcus pathogenic species complex.</title>
        <authorList>
            <person name="Passer A.R."/>
            <person name="Clancey S.A."/>
            <person name="Shea T."/>
            <person name="David-Palma M."/>
            <person name="Averette A.F."/>
            <person name="Boekhout T."/>
            <person name="Porcel B.M."/>
            <person name="Nowrousian M."/>
            <person name="Cuomo C.A."/>
            <person name="Sun S."/>
            <person name="Heitman J."/>
            <person name="Coelho M.A."/>
        </authorList>
    </citation>
    <scope>NUCLEOTIDE SEQUENCE</scope>
    <source>
        <strain evidence="5">CBS 7841</strain>
    </source>
</reference>
<proteinExistence type="predicted"/>
<evidence type="ECO:0000256" key="3">
    <source>
        <dbReference type="SAM" id="MobiDB-lite"/>
    </source>
</evidence>
<dbReference type="GO" id="GO:0001046">
    <property type="term" value="F:core promoter sequence-specific DNA binding"/>
    <property type="evidence" value="ECO:0007669"/>
    <property type="project" value="TreeGrafter"/>
</dbReference>
<organism evidence="5 6">
    <name type="scientific">Cryptococcus depauperatus CBS 7841</name>
    <dbReference type="NCBI Taxonomy" id="1295531"/>
    <lineage>
        <taxon>Eukaryota</taxon>
        <taxon>Fungi</taxon>
        <taxon>Dikarya</taxon>
        <taxon>Basidiomycota</taxon>
        <taxon>Agaricomycotina</taxon>
        <taxon>Tremellomycetes</taxon>
        <taxon>Tremellales</taxon>
        <taxon>Cryptococcaceae</taxon>
        <taxon>Cryptococcus</taxon>
    </lineage>
</organism>
<dbReference type="RefSeq" id="XP_066070865.1">
    <property type="nucleotide sequence ID" value="XM_066214768.1"/>
</dbReference>
<comment type="subcellular location">
    <subcellularLocation>
        <location evidence="1">Nucleus</location>
    </subcellularLocation>
</comment>
<dbReference type="PANTHER" id="PTHR10252:SF5">
    <property type="entry name" value="DR1-ASSOCIATED COREPRESSOR"/>
    <property type="match status" value="1"/>
</dbReference>
<name>A0AAJ8M326_9TREE</name>
<protein>
    <recommendedName>
        <fullName evidence="4">Transcription factor CBF/NF-Y/archaeal histone domain-containing protein</fullName>
    </recommendedName>
</protein>
<accession>A0AAJ8M326</accession>
<sequence length="223" mass="23996">MPPAKSNKFKTSRASFQLIKRIMQLDEEVGKLAGATPVMISKSLECFIQVLLDESCKEARAGGSRKLTAGHLKHMINTNPSFDFLREIVDSIPDLPEPKSSSGSSRARKTSAPSGPSAQDGNEDDEAPKTKKGGRKKERLEKERGDEAEGWNKNEQTLPGGVSAPGWAPGGQPFVGQTAVPAQPESKGNPVIGSWKKDMTGGGGTGEDGRGMFDDYEEDEDDY</sequence>
<dbReference type="SUPFAM" id="SSF47113">
    <property type="entry name" value="Histone-fold"/>
    <property type="match status" value="1"/>
</dbReference>
<dbReference type="EMBL" id="CP143790">
    <property type="protein sequence ID" value="WVN90165.1"/>
    <property type="molecule type" value="Genomic_DNA"/>
</dbReference>
<dbReference type="InterPro" id="IPR009072">
    <property type="entry name" value="Histone-fold"/>
</dbReference>
<feature type="compositionally biased region" description="Acidic residues" evidence="3">
    <location>
        <begin position="214"/>
        <end position="223"/>
    </location>
</feature>
<dbReference type="Pfam" id="PF00808">
    <property type="entry name" value="CBFD_NFYB_HMF"/>
    <property type="match status" value="1"/>
</dbReference>
<keyword evidence="6" id="KW-1185">Reference proteome</keyword>
<dbReference type="GO" id="GO:0017054">
    <property type="term" value="C:negative cofactor 2 complex"/>
    <property type="evidence" value="ECO:0007669"/>
    <property type="project" value="TreeGrafter"/>
</dbReference>
<dbReference type="GeneID" id="91089610"/>
<keyword evidence="2" id="KW-0539">Nucleus</keyword>
<evidence type="ECO:0000256" key="1">
    <source>
        <dbReference type="ARBA" id="ARBA00004123"/>
    </source>
</evidence>
<evidence type="ECO:0000256" key="2">
    <source>
        <dbReference type="ARBA" id="ARBA00023242"/>
    </source>
</evidence>
<evidence type="ECO:0000313" key="5">
    <source>
        <dbReference type="EMBL" id="WVN90165.1"/>
    </source>
</evidence>
<reference evidence="5" key="3">
    <citation type="submission" date="2024-01" db="EMBL/GenBank/DDBJ databases">
        <authorList>
            <person name="Coelho M.A."/>
            <person name="David-Palma M."/>
            <person name="Shea T."/>
            <person name="Sun S."/>
            <person name="Cuomo C.A."/>
            <person name="Heitman J."/>
        </authorList>
    </citation>
    <scope>NUCLEOTIDE SEQUENCE</scope>
    <source>
        <strain evidence="5">CBS 7841</strain>
    </source>
</reference>
<dbReference type="AlphaFoldDB" id="A0AAJ8M326"/>
<evidence type="ECO:0000313" key="6">
    <source>
        <dbReference type="Proteomes" id="UP000094043"/>
    </source>
</evidence>
<dbReference type="CDD" id="cd22906">
    <property type="entry name" value="HFD_DRAP1"/>
    <property type="match status" value="1"/>
</dbReference>
<dbReference type="GO" id="GO:0046982">
    <property type="term" value="F:protein heterodimerization activity"/>
    <property type="evidence" value="ECO:0007669"/>
    <property type="project" value="InterPro"/>
</dbReference>
<dbReference type="PANTHER" id="PTHR10252">
    <property type="entry name" value="HISTONE-LIKE TRANSCRIPTION FACTOR CCAAT-RELATED"/>
    <property type="match status" value="1"/>
</dbReference>
<dbReference type="Gene3D" id="1.10.20.10">
    <property type="entry name" value="Histone, subunit A"/>
    <property type="match status" value="1"/>
</dbReference>
<feature type="domain" description="Transcription factor CBF/NF-Y/archaeal histone" evidence="4">
    <location>
        <begin position="19"/>
        <end position="74"/>
    </location>
</feature>
<dbReference type="InterPro" id="IPR003958">
    <property type="entry name" value="CBFA_NFYB_domain"/>
</dbReference>
<dbReference type="InterPro" id="IPR050568">
    <property type="entry name" value="Transcr_DNA_Rep_Reg"/>
</dbReference>
<dbReference type="Proteomes" id="UP000094043">
    <property type="component" value="Chromosome 7"/>
</dbReference>
<reference evidence="5" key="1">
    <citation type="submission" date="2016-06" db="EMBL/GenBank/DDBJ databases">
        <authorList>
            <person name="Cuomo C."/>
            <person name="Litvintseva A."/>
            <person name="Heitman J."/>
            <person name="Chen Y."/>
            <person name="Sun S."/>
            <person name="Springer D."/>
            <person name="Dromer F."/>
            <person name="Young S."/>
            <person name="Zeng Q."/>
            <person name="Chapman S."/>
            <person name="Gujja S."/>
            <person name="Saif S."/>
            <person name="Birren B."/>
        </authorList>
    </citation>
    <scope>NUCLEOTIDE SEQUENCE</scope>
    <source>
        <strain evidence="5">CBS 7841</strain>
    </source>
</reference>
<feature type="region of interest" description="Disordered" evidence="3">
    <location>
        <begin position="93"/>
        <end position="223"/>
    </location>
</feature>
<feature type="compositionally biased region" description="Basic and acidic residues" evidence="3">
    <location>
        <begin position="138"/>
        <end position="152"/>
    </location>
</feature>